<organism evidence="1 2">
    <name type="scientific">Corallococcus praedator</name>
    <dbReference type="NCBI Taxonomy" id="2316724"/>
    <lineage>
        <taxon>Bacteria</taxon>
        <taxon>Pseudomonadati</taxon>
        <taxon>Myxococcota</taxon>
        <taxon>Myxococcia</taxon>
        <taxon>Myxococcales</taxon>
        <taxon>Cystobacterineae</taxon>
        <taxon>Myxococcaceae</taxon>
        <taxon>Corallococcus</taxon>
    </lineage>
</organism>
<gene>
    <name evidence="1" type="ORF">D7Y13_38085</name>
</gene>
<keyword evidence="2" id="KW-1185">Reference proteome</keyword>
<evidence type="ECO:0000313" key="2">
    <source>
        <dbReference type="Proteomes" id="UP000278907"/>
    </source>
</evidence>
<sequence>MSCSASRLRARSWWWRAGWAGRTQFARLVGTAVAADGMLLVADDANGVIYRIRYAGWTSPAAIFEFTKSATRAGRLPVRIPPGPGPAFVRP</sequence>
<dbReference type="Proteomes" id="UP000278907">
    <property type="component" value="Unassembled WGS sequence"/>
</dbReference>
<comment type="caution">
    <text evidence="1">The sequence shown here is derived from an EMBL/GenBank/DDBJ whole genome shotgun (WGS) entry which is preliminary data.</text>
</comment>
<dbReference type="EMBL" id="RAWI01000533">
    <property type="protein sequence ID" value="RKH92018.1"/>
    <property type="molecule type" value="Genomic_DNA"/>
</dbReference>
<accession>A0ABX9Q823</accession>
<reference evidence="1 2" key="1">
    <citation type="submission" date="2018-09" db="EMBL/GenBank/DDBJ databases">
        <authorList>
            <person name="Livingstone P.G."/>
            <person name="Whitworth D.E."/>
        </authorList>
    </citation>
    <scope>NUCLEOTIDE SEQUENCE [LARGE SCALE GENOMIC DNA]</scope>
    <source>
        <strain evidence="1 2">CA031B</strain>
    </source>
</reference>
<evidence type="ECO:0000313" key="1">
    <source>
        <dbReference type="EMBL" id="RKH92018.1"/>
    </source>
</evidence>
<proteinExistence type="predicted"/>
<protein>
    <submittedName>
        <fullName evidence="1">Uncharacterized protein</fullName>
    </submittedName>
</protein>
<name>A0ABX9Q823_9BACT</name>